<feature type="transmembrane region" description="Helical" evidence="3">
    <location>
        <begin position="324"/>
        <end position="344"/>
    </location>
</feature>
<comment type="caution">
    <text evidence="4">The sequence shown here is derived from an EMBL/GenBank/DDBJ whole genome shotgun (WGS) entry which is preliminary data.</text>
</comment>
<accession>A0A6A5C927</accession>
<dbReference type="VEuPathDB" id="AmoebaDB:NfTy_003170"/>
<keyword evidence="5" id="KW-1185">Reference proteome</keyword>
<feature type="compositionally biased region" description="Low complexity" evidence="2">
    <location>
        <begin position="69"/>
        <end position="101"/>
    </location>
</feature>
<dbReference type="OrthoDB" id="10604986at2759"/>
<dbReference type="AlphaFoldDB" id="A0A6A5C927"/>
<evidence type="ECO:0000256" key="3">
    <source>
        <dbReference type="SAM" id="Phobius"/>
    </source>
</evidence>
<feature type="region of interest" description="Disordered" evidence="2">
    <location>
        <begin position="243"/>
        <end position="266"/>
    </location>
</feature>
<dbReference type="EMBL" id="VFQX01000003">
    <property type="protein sequence ID" value="KAF0984266.1"/>
    <property type="molecule type" value="Genomic_DNA"/>
</dbReference>
<name>A0A6A5C927_NAEFO</name>
<reference evidence="4 5" key="1">
    <citation type="journal article" date="2019" name="Sci. Rep.">
        <title>Nanopore sequencing improves the draft genome of the human pathogenic amoeba Naegleria fowleri.</title>
        <authorList>
            <person name="Liechti N."/>
            <person name="Schurch N."/>
            <person name="Bruggmann R."/>
            <person name="Wittwer M."/>
        </authorList>
    </citation>
    <scope>NUCLEOTIDE SEQUENCE [LARGE SCALE GENOMIC DNA]</scope>
    <source>
        <strain evidence="4 5">ATCC 30894</strain>
    </source>
</reference>
<dbReference type="VEuPathDB" id="AmoebaDB:NF0001070"/>
<keyword evidence="3" id="KW-0472">Membrane</keyword>
<feature type="compositionally biased region" description="Low complexity" evidence="2">
    <location>
        <begin position="15"/>
        <end position="52"/>
    </location>
</feature>
<dbReference type="VEuPathDB" id="AmoebaDB:FDP41_007443"/>
<evidence type="ECO:0000313" key="5">
    <source>
        <dbReference type="Proteomes" id="UP000444721"/>
    </source>
</evidence>
<dbReference type="RefSeq" id="XP_044568979.1">
    <property type="nucleotide sequence ID" value="XM_044711189.1"/>
</dbReference>
<dbReference type="GeneID" id="68114661"/>
<sequence>MFASEEPSLSHDIHNSTTTTTKVHTTTTTNHPTNSDTTTATTPSQPSSPSSSLLLLGGDTNMMMKKTDSSVNSVSSSRNATTTTNTTNNNNNTHSTPVSPTISISSSFPKLFKNSSLTPRSAVERFVHTSTSTTNRNSLSNRHNSIILGSTGGEHANHDNLQKIFDKLNTIGSTHQMMKELLDAEIKGNQNIQEEIIEMRNKFEETKEEITKMNSRLAQELESNKKQMSQLVSSLRYLNVSDNNPLNEDDYDGEQSMHGDSSSTISSSSVINRKSQRLFNNSGQFLNNQVLSPTSNNIVSTRSGASSNRNSTILPSPSPFSSTLLILLFILISLLIILIIFAFTDAGRVMTVRKPTF</sequence>
<gene>
    <name evidence="4" type="ORF">FDP41_007443</name>
</gene>
<protein>
    <submittedName>
        <fullName evidence="4">Uncharacterized protein</fullName>
    </submittedName>
</protein>
<keyword evidence="3" id="KW-0812">Transmembrane</keyword>
<evidence type="ECO:0000256" key="1">
    <source>
        <dbReference type="SAM" id="Coils"/>
    </source>
</evidence>
<organism evidence="4 5">
    <name type="scientific">Naegleria fowleri</name>
    <name type="common">Brain eating amoeba</name>
    <dbReference type="NCBI Taxonomy" id="5763"/>
    <lineage>
        <taxon>Eukaryota</taxon>
        <taxon>Discoba</taxon>
        <taxon>Heterolobosea</taxon>
        <taxon>Tetramitia</taxon>
        <taxon>Eutetramitia</taxon>
        <taxon>Vahlkampfiidae</taxon>
        <taxon>Naegleria</taxon>
    </lineage>
</organism>
<dbReference type="Proteomes" id="UP000444721">
    <property type="component" value="Unassembled WGS sequence"/>
</dbReference>
<feature type="region of interest" description="Disordered" evidence="2">
    <location>
        <begin position="1"/>
        <end position="101"/>
    </location>
</feature>
<evidence type="ECO:0000256" key="2">
    <source>
        <dbReference type="SAM" id="MobiDB-lite"/>
    </source>
</evidence>
<evidence type="ECO:0000313" key="4">
    <source>
        <dbReference type="EMBL" id="KAF0984266.1"/>
    </source>
</evidence>
<keyword evidence="3" id="KW-1133">Transmembrane helix</keyword>
<feature type="coiled-coil region" evidence="1">
    <location>
        <begin position="189"/>
        <end position="227"/>
    </location>
</feature>
<keyword evidence="1" id="KW-0175">Coiled coil</keyword>
<proteinExistence type="predicted"/>